<feature type="domain" description="Replicative helicase loading/DNA remodeling protein DnaB N-terminal winged helix" evidence="4">
    <location>
        <begin position="9"/>
        <end position="250"/>
    </location>
</feature>
<feature type="domain" description="DnaB/C C-terminal" evidence="3">
    <location>
        <begin position="326"/>
        <end position="399"/>
    </location>
</feature>
<dbReference type="Pfam" id="PF25888">
    <property type="entry name" value="WHD_DnaB"/>
    <property type="match status" value="1"/>
</dbReference>
<evidence type="ECO:0000256" key="2">
    <source>
        <dbReference type="SAM" id="MobiDB-lite"/>
    </source>
</evidence>
<dbReference type="InterPro" id="IPR058660">
    <property type="entry name" value="WHD_DnaB"/>
</dbReference>
<dbReference type="InterPro" id="IPR006343">
    <property type="entry name" value="DnaB/C_C"/>
</dbReference>
<name>A0A429ZFE4_9ENTE</name>
<dbReference type="GeneID" id="98569283"/>
<evidence type="ECO:0000256" key="1">
    <source>
        <dbReference type="ARBA" id="ARBA00093462"/>
    </source>
</evidence>
<evidence type="ECO:0000313" key="6">
    <source>
        <dbReference type="Proteomes" id="UP000287239"/>
    </source>
</evidence>
<dbReference type="Pfam" id="PF07261">
    <property type="entry name" value="DnaB_2"/>
    <property type="match status" value="1"/>
</dbReference>
<feature type="region of interest" description="Disordered" evidence="2">
    <location>
        <begin position="409"/>
        <end position="450"/>
    </location>
</feature>
<dbReference type="Proteomes" id="UP000287239">
    <property type="component" value="Unassembled WGS sequence"/>
</dbReference>
<dbReference type="EMBL" id="NGJU01000023">
    <property type="protein sequence ID" value="RST92385.1"/>
    <property type="molecule type" value="Genomic_DNA"/>
</dbReference>
<comment type="similarity">
    <text evidence="1">Belongs to the DnaB/DnaD family.</text>
</comment>
<comment type="caution">
    <text evidence="5">The sequence shown here is derived from an EMBL/GenBank/DDBJ whole genome shotgun (WGS) entry which is preliminary data.</text>
</comment>
<evidence type="ECO:0000259" key="3">
    <source>
        <dbReference type="Pfam" id="PF07261"/>
    </source>
</evidence>
<gene>
    <name evidence="5" type="ORF">CBF35_13105</name>
</gene>
<protein>
    <submittedName>
        <fullName evidence="5">Uncharacterized protein</fullName>
    </submittedName>
</protein>
<dbReference type="RefSeq" id="WP_126781870.1">
    <property type="nucleotide sequence ID" value="NZ_CAUQJP010000094.1"/>
</dbReference>
<accession>A0A429ZFE4</accession>
<feature type="compositionally biased region" description="Basic and acidic residues" evidence="2">
    <location>
        <begin position="428"/>
        <end position="443"/>
    </location>
</feature>
<proteinExistence type="inferred from homology"/>
<evidence type="ECO:0000313" key="5">
    <source>
        <dbReference type="EMBL" id="RST92385.1"/>
    </source>
</evidence>
<dbReference type="OrthoDB" id="2082007at2"/>
<organism evidence="5 6">
    <name type="scientific">Vagococcus salmoninarum</name>
    <dbReference type="NCBI Taxonomy" id="2739"/>
    <lineage>
        <taxon>Bacteria</taxon>
        <taxon>Bacillati</taxon>
        <taxon>Bacillota</taxon>
        <taxon>Bacilli</taxon>
        <taxon>Lactobacillales</taxon>
        <taxon>Enterococcaceae</taxon>
        <taxon>Vagococcus</taxon>
    </lineage>
</organism>
<evidence type="ECO:0000259" key="4">
    <source>
        <dbReference type="Pfam" id="PF25888"/>
    </source>
</evidence>
<dbReference type="AlphaFoldDB" id="A0A429ZFE4"/>
<sequence>MNSPWKQLHPQDSFSVKLATPMTELDERLLSYLYQPIIGIDAFSIFHALLTAVDKWAMDSQETLHSDLFNQLSIDLPRLFNGRLRLEGIGLLQVHVREINQRREFIYELCPPLGAEAFFKDDVLSLLLLDKVGERRFGNLVKQFAPTPINLENYTTVTKKFLDVYQFNQESLAGRQELLSQTKAQFKPTESSPLSSVSPTFDWPYFTSLLEGLYIDKEQVEGELKETIYTLHQLYGLNELEMKGLVEAEVDFTTNKVAINQLRKTIVLKYHSQKKQEPAKKDEEAKDLSLSDQATRRHNTLKLQGYTEGDIQVIHSAETISPMIFFSAIKNQKGGFVANEERWVIENLVKQSGLPDAVINVLIHYVLVVKGNPSLNQKFVNPIANDWAQSQIYSPEEAITKVKELAAPKASSKPNYSNNKGNRKYSSTRKESLPEWVGQEKAETSVSAEEEAFFKEQLRQLRNPGKEGDS</sequence>
<reference evidence="5 6" key="1">
    <citation type="submission" date="2017-05" db="EMBL/GenBank/DDBJ databases">
        <title>Vagococcus spp. assemblies.</title>
        <authorList>
            <person name="Gulvik C.A."/>
        </authorList>
    </citation>
    <scope>NUCLEOTIDE SEQUENCE [LARGE SCALE GENOMIC DNA]</scope>
    <source>
        <strain evidence="5 6">NCFB 2777</strain>
    </source>
</reference>
<keyword evidence="6" id="KW-1185">Reference proteome</keyword>